<feature type="region of interest" description="Disordered" evidence="1">
    <location>
        <begin position="1"/>
        <end position="56"/>
    </location>
</feature>
<organism evidence="2 3">
    <name type="scientific">Amanita thiersii Skay4041</name>
    <dbReference type="NCBI Taxonomy" id="703135"/>
    <lineage>
        <taxon>Eukaryota</taxon>
        <taxon>Fungi</taxon>
        <taxon>Dikarya</taxon>
        <taxon>Basidiomycota</taxon>
        <taxon>Agaricomycotina</taxon>
        <taxon>Agaricomycetes</taxon>
        <taxon>Agaricomycetidae</taxon>
        <taxon>Agaricales</taxon>
        <taxon>Pluteineae</taxon>
        <taxon>Amanitaceae</taxon>
        <taxon>Amanita</taxon>
    </lineage>
</organism>
<dbReference type="Proteomes" id="UP000242287">
    <property type="component" value="Unassembled WGS sequence"/>
</dbReference>
<gene>
    <name evidence="2" type="ORF">AMATHDRAFT_10886</name>
</gene>
<feature type="region of interest" description="Disordered" evidence="1">
    <location>
        <begin position="78"/>
        <end position="105"/>
    </location>
</feature>
<feature type="compositionally biased region" description="Basic residues" evidence="1">
    <location>
        <begin position="11"/>
        <end position="20"/>
    </location>
</feature>
<proteinExistence type="predicted"/>
<dbReference type="EMBL" id="KZ302886">
    <property type="protein sequence ID" value="PFH44778.1"/>
    <property type="molecule type" value="Genomic_DNA"/>
</dbReference>
<evidence type="ECO:0000313" key="2">
    <source>
        <dbReference type="EMBL" id="PFH44778.1"/>
    </source>
</evidence>
<name>A0A2A9N6L1_9AGAR</name>
<sequence>MATTPTPHLQPSHRHHHPGHSQHPFPRRSFSNQQQTDRPPPYPRSSRTASHVASSNLGLQEAQSQVLSFLFTIPDSSEAYTPQRQNNGDTNPRAPDSNPDHGTDATNQWLEQQVQLLHQEVTTLNTMTTRLAPPPVIPVPPASPQPLPPLSPRYQPFQAWDDNHINWDDLEWKEDKYCGQVYHYAITGPDHARRFVGIS</sequence>
<evidence type="ECO:0000313" key="3">
    <source>
        <dbReference type="Proteomes" id="UP000242287"/>
    </source>
</evidence>
<reference evidence="2 3" key="1">
    <citation type="submission" date="2014-02" db="EMBL/GenBank/DDBJ databases">
        <title>Transposable element dynamics among asymbiotic and ectomycorrhizal Amanita fungi.</title>
        <authorList>
            <consortium name="DOE Joint Genome Institute"/>
            <person name="Hess J."/>
            <person name="Skrede I."/>
            <person name="Wolfe B."/>
            <person name="LaButti K."/>
            <person name="Ohm R.A."/>
            <person name="Grigoriev I.V."/>
            <person name="Pringle A."/>
        </authorList>
    </citation>
    <scope>NUCLEOTIDE SEQUENCE [LARGE SCALE GENOMIC DNA]</scope>
    <source>
        <strain evidence="2 3">SKay4041</strain>
    </source>
</reference>
<feature type="compositionally biased region" description="Polar residues" evidence="1">
    <location>
        <begin position="45"/>
        <end position="56"/>
    </location>
</feature>
<keyword evidence="3" id="KW-1185">Reference proteome</keyword>
<protein>
    <submittedName>
        <fullName evidence="2">Uncharacterized protein</fullName>
    </submittedName>
</protein>
<accession>A0A2A9N6L1</accession>
<dbReference type="AlphaFoldDB" id="A0A2A9N6L1"/>
<evidence type="ECO:0000256" key="1">
    <source>
        <dbReference type="SAM" id="MobiDB-lite"/>
    </source>
</evidence>
<feature type="compositionally biased region" description="Polar residues" evidence="1">
    <location>
        <begin position="78"/>
        <end position="90"/>
    </location>
</feature>